<evidence type="ECO:0000259" key="2">
    <source>
        <dbReference type="Pfam" id="PF13386"/>
    </source>
</evidence>
<feature type="transmembrane region" description="Helical" evidence="1">
    <location>
        <begin position="58"/>
        <end position="78"/>
    </location>
</feature>
<protein>
    <recommendedName>
        <fullName evidence="2">Urease accessory protein UreH-like transmembrane domain-containing protein</fullName>
    </recommendedName>
</protein>
<dbReference type="PANTHER" id="PTHR42208">
    <property type="entry name" value="HEAVY METAL TRANSPORTER-RELATED"/>
    <property type="match status" value="1"/>
</dbReference>
<feature type="domain" description="Urease accessory protein UreH-like transmembrane" evidence="2">
    <location>
        <begin position="11"/>
        <end position="222"/>
    </location>
</feature>
<dbReference type="PANTHER" id="PTHR42208:SF1">
    <property type="entry name" value="HEAVY METAL TRANSPORTER"/>
    <property type="match status" value="1"/>
</dbReference>
<feature type="transmembrane region" description="Helical" evidence="1">
    <location>
        <begin position="84"/>
        <end position="104"/>
    </location>
</feature>
<dbReference type="InterPro" id="IPR039447">
    <property type="entry name" value="UreH-like_TM_dom"/>
</dbReference>
<proteinExistence type="predicted"/>
<keyword evidence="4" id="KW-1185">Reference proteome</keyword>
<gene>
    <name evidence="3" type="ORF">ASB62_06155</name>
</gene>
<feature type="transmembrane region" description="Helical" evidence="1">
    <location>
        <begin position="208"/>
        <end position="225"/>
    </location>
</feature>
<feature type="transmembrane region" description="Helical" evidence="1">
    <location>
        <begin position="175"/>
        <end position="196"/>
    </location>
</feature>
<keyword evidence="1" id="KW-0812">Transmembrane</keyword>
<name>A0A101JI21_CHLLI</name>
<dbReference type="Pfam" id="PF13386">
    <property type="entry name" value="DsbD_2"/>
    <property type="match status" value="1"/>
</dbReference>
<sequence>MMSTISNTAITMFITGLTGGFGHCISMCGPIVAAYSLGETRKGMLHHLLYNAGRVTTYTVLGAAIGLSGSFLVLTASIERFQTIIMVLAGLSIILMGLATLDILPAGKTINSCSWIMPRIGKLMNLFRGSRSIGAYYPMGVLLGFLPCGLTYTALLTAGRTAMEAENHAAGLLQGGLIMLCFGLGTIPSLLVVGKAIHLFSEKSRKTLYRIAGAIMILTGIYFTLSAF</sequence>
<dbReference type="RefSeq" id="WP_012466727.1">
    <property type="nucleotide sequence ID" value="NZ_JAAXUX010000009.1"/>
</dbReference>
<comment type="caution">
    <text evidence="3">The sequence shown here is derived from an EMBL/GenBank/DDBJ whole genome shotgun (WGS) entry which is preliminary data.</text>
</comment>
<evidence type="ECO:0000313" key="3">
    <source>
        <dbReference type="EMBL" id="KUL27248.1"/>
    </source>
</evidence>
<feature type="transmembrane region" description="Helical" evidence="1">
    <location>
        <begin position="134"/>
        <end position="155"/>
    </location>
</feature>
<feature type="transmembrane region" description="Helical" evidence="1">
    <location>
        <begin position="12"/>
        <end position="37"/>
    </location>
</feature>
<keyword evidence="1" id="KW-1133">Transmembrane helix</keyword>
<keyword evidence="1" id="KW-0472">Membrane</keyword>
<dbReference type="EMBL" id="LMBR01000148">
    <property type="protein sequence ID" value="KUL27248.1"/>
    <property type="molecule type" value="Genomic_DNA"/>
</dbReference>
<organism evidence="3 4">
    <name type="scientific">Chlorobium limicola</name>
    <dbReference type="NCBI Taxonomy" id="1092"/>
    <lineage>
        <taxon>Bacteria</taxon>
        <taxon>Pseudomonadati</taxon>
        <taxon>Chlorobiota</taxon>
        <taxon>Chlorobiia</taxon>
        <taxon>Chlorobiales</taxon>
        <taxon>Chlorobiaceae</taxon>
        <taxon>Chlorobium/Pelodictyon group</taxon>
        <taxon>Chlorobium</taxon>
    </lineage>
</organism>
<dbReference type="Proteomes" id="UP000053937">
    <property type="component" value="Unassembled WGS sequence"/>
</dbReference>
<evidence type="ECO:0000313" key="4">
    <source>
        <dbReference type="Proteomes" id="UP000053937"/>
    </source>
</evidence>
<reference evidence="3 4" key="1">
    <citation type="submission" date="2015-10" db="EMBL/GenBank/DDBJ databases">
        <title>Draft Genome Sequence of Chlorobium limicola strain Frasassi Growing under Artificial Lighting in the Frasassi Cave System.</title>
        <authorList>
            <person name="Mansor M."/>
            <person name="Macalady J."/>
        </authorList>
    </citation>
    <scope>NUCLEOTIDE SEQUENCE [LARGE SCALE GENOMIC DNA]</scope>
    <source>
        <strain evidence="3 4">Frasassi</strain>
    </source>
</reference>
<dbReference type="OMA" id="ISTYMLL"/>
<evidence type="ECO:0000256" key="1">
    <source>
        <dbReference type="SAM" id="Phobius"/>
    </source>
</evidence>
<dbReference type="AlphaFoldDB" id="A0A101JI21"/>
<accession>A0A101JI21</accession>